<dbReference type="AlphaFoldDB" id="A0A2P4T1M6"/>
<evidence type="ECO:0000313" key="2">
    <source>
        <dbReference type="Proteomes" id="UP000237246"/>
    </source>
</evidence>
<sequence>MLVTAYMSLQLALHWIQISKKSLRKVSGRRVLRCRLHGSCSALQTSSTGSTYSG</sequence>
<accession>A0A2P4T1M6</accession>
<comment type="caution">
    <text evidence="1">The sequence shown here is derived from an EMBL/GenBank/DDBJ whole genome shotgun (WGS) entry which is preliminary data.</text>
</comment>
<name>A0A2P4T1M6_BAMTH</name>
<dbReference type="Proteomes" id="UP000237246">
    <property type="component" value="Unassembled WGS sequence"/>
</dbReference>
<dbReference type="EMBL" id="PPHD01012478">
    <property type="protein sequence ID" value="POI30255.1"/>
    <property type="molecule type" value="Genomic_DNA"/>
</dbReference>
<keyword evidence="2" id="KW-1185">Reference proteome</keyword>
<proteinExistence type="predicted"/>
<reference evidence="1 2" key="1">
    <citation type="submission" date="2018-01" db="EMBL/GenBank/DDBJ databases">
        <title>Comparison of the Chinese Bamboo Partridge and Red Junglefowl genome sequences highlights the importance of demography in genome evolution.</title>
        <authorList>
            <person name="Tiley G.P."/>
            <person name="Kimball R.T."/>
            <person name="Braun E.L."/>
            <person name="Burleigh J.G."/>
        </authorList>
    </citation>
    <scope>NUCLEOTIDE SEQUENCE [LARGE SCALE GENOMIC DNA]</scope>
    <source>
        <strain evidence="1">RTK389</strain>
        <tissue evidence="1">Blood</tissue>
    </source>
</reference>
<gene>
    <name evidence="1" type="ORF">CIB84_005995</name>
</gene>
<organism evidence="1 2">
    <name type="scientific">Bambusicola thoracicus</name>
    <name type="common">Chinese bamboo-partridge</name>
    <name type="synonym">Perdix thoracica</name>
    <dbReference type="NCBI Taxonomy" id="9083"/>
    <lineage>
        <taxon>Eukaryota</taxon>
        <taxon>Metazoa</taxon>
        <taxon>Chordata</taxon>
        <taxon>Craniata</taxon>
        <taxon>Vertebrata</taxon>
        <taxon>Euteleostomi</taxon>
        <taxon>Archelosauria</taxon>
        <taxon>Archosauria</taxon>
        <taxon>Dinosauria</taxon>
        <taxon>Saurischia</taxon>
        <taxon>Theropoda</taxon>
        <taxon>Coelurosauria</taxon>
        <taxon>Aves</taxon>
        <taxon>Neognathae</taxon>
        <taxon>Galloanserae</taxon>
        <taxon>Galliformes</taxon>
        <taxon>Phasianidae</taxon>
        <taxon>Perdicinae</taxon>
        <taxon>Bambusicola</taxon>
    </lineage>
</organism>
<protein>
    <submittedName>
        <fullName evidence="1">Uncharacterized protein</fullName>
    </submittedName>
</protein>
<evidence type="ECO:0000313" key="1">
    <source>
        <dbReference type="EMBL" id="POI30255.1"/>
    </source>
</evidence>